<evidence type="ECO:0000313" key="9">
    <source>
        <dbReference type="Proteomes" id="UP000054771"/>
    </source>
</evidence>
<dbReference type="AlphaFoldDB" id="A0A0U5FS22"/>
<organism evidence="8 9">
    <name type="scientific">Aspergillus calidoustus</name>
    <dbReference type="NCBI Taxonomy" id="454130"/>
    <lineage>
        <taxon>Eukaryota</taxon>
        <taxon>Fungi</taxon>
        <taxon>Dikarya</taxon>
        <taxon>Ascomycota</taxon>
        <taxon>Pezizomycotina</taxon>
        <taxon>Eurotiomycetes</taxon>
        <taxon>Eurotiomycetidae</taxon>
        <taxon>Eurotiales</taxon>
        <taxon>Aspergillaceae</taxon>
        <taxon>Aspergillus</taxon>
        <taxon>Aspergillus subgen. Nidulantes</taxon>
    </lineage>
</organism>
<feature type="region of interest" description="Disordered" evidence="5">
    <location>
        <begin position="250"/>
        <end position="284"/>
    </location>
</feature>
<evidence type="ECO:0000256" key="4">
    <source>
        <dbReference type="ARBA" id="ARBA00023136"/>
    </source>
</evidence>
<keyword evidence="7" id="KW-0732">Signal</keyword>
<evidence type="ECO:0000256" key="1">
    <source>
        <dbReference type="ARBA" id="ARBA00004167"/>
    </source>
</evidence>
<dbReference type="STRING" id="454130.A0A0U5FS22"/>
<name>A0A0U5FS22_ASPCI</name>
<dbReference type="GO" id="GO:0016020">
    <property type="term" value="C:membrane"/>
    <property type="evidence" value="ECO:0007669"/>
    <property type="project" value="UniProtKB-SubCell"/>
</dbReference>
<keyword evidence="9" id="KW-1185">Reference proteome</keyword>
<dbReference type="OMA" id="VEMSNTH"/>
<evidence type="ECO:0000313" key="8">
    <source>
        <dbReference type="EMBL" id="CEL02006.1"/>
    </source>
</evidence>
<evidence type="ECO:0000256" key="6">
    <source>
        <dbReference type="SAM" id="Phobius"/>
    </source>
</evidence>
<feature type="chain" id="PRO_5012317064" evidence="7">
    <location>
        <begin position="16"/>
        <end position="372"/>
    </location>
</feature>
<dbReference type="OrthoDB" id="10513779at2759"/>
<dbReference type="EMBL" id="CDMC01000001">
    <property type="protein sequence ID" value="CEL02006.1"/>
    <property type="molecule type" value="Genomic_DNA"/>
</dbReference>
<dbReference type="InterPro" id="IPR051694">
    <property type="entry name" value="Immunoregulatory_rcpt-like"/>
</dbReference>
<keyword evidence="4 6" id="KW-0472">Membrane</keyword>
<keyword evidence="2 6" id="KW-0812">Transmembrane</keyword>
<dbReference type="GO" id="GO:0071944">
    <property type="term" value="C:cell periphery"/>
    <property type="evidence" value="ECO:0007669"/>
    <property type="project" value="UniProtKB-ARBA"/>
</dbReference>
<accession>A0A0U5FS22</accession>
<feature type="region of interest" description="Disordered" evidence="5">
    <location>
        <begin position="95"/>
        <end position="217"/>
    </location>
</feature>
<evidence type="ECO:0000256" key="7">
    <source>
        <dbReference type="SAM" id="SignalP"/>
    </source>
</evidence>
<proteinExistence type="predicted"/>
<sequence>MRVVLILSVASSVSAWSFTWTNSDGKSYVENDNSPVSCQTINHAEGETFRWAPGNDGYSLWLWENDNCSGSKAGYSPPSPWTKAASRDLRSFRVADEDAEDEHETSTTTATTTTTTIRPSTTTSKPSTVTVTQSAETTESTEEAEPTTTEPTRSSESSDSSTESTQSMEPATSDEATETSTASAATSTSSTDSTPAPASSTDEPPSSEASDSDPSSTPVAAIAGGVIGGAAAIAAIGALFFFLGRRRRAARDDPQPPGYGGAFGPGDKSDTTTTKTPLSVPPTPMYGAAAYNPAWTEGKTELDSAPVYQVMEPEPPRAPVKQAYSPLDGAATVPHHPPATVVAELPGDMVMVEMSDAHRLNELDGSGRLSKW</sequence>
<dbReference type="PANTHER" id="PTHR15549">
    <property type="entry name" value="PAIRED IMMUNOGLOBULIN-LIKE TYPE 2 RECEPTOR"/>
    <property type="match status" value="1"/>
</dbReference>
<comment type="subcellular location">
    <subcellularLocation>
        <location evidence="1">Membrane</location>
        <topology evidence="1">Single-pass membrane protein</topology>
    </subcellularLocation>
</comment>
<evidence type="ECO:0000256" key="3">
    <source>
        <dbReference type="ARBA" id="ARBA00022989"/>
    </source>
</evidence>
<feature type="signal peptide" evidence="7">
    <location>
        <begin position="1"/>
        <end position="15"/>
    </location>
</feature>
<protein>
    <submittedName>
        <fullName evidence="8">Uncharacterized protein</fullName>
    </submittedName>
</protein>
<keyword evidence="3 6" id="KW-1133">Transmembrane helix</keyword>
<evidence type="ECO:0000256" key="5">
    <source>
        <dbReference type="SAM" id="MobiDB-lite"/>
    </source>
</evidence>
<dbReference type="Proteomes" id="UP000054771">
    <property type="component" value="Unassembled WGS sequence"/>
</dbReference>
<evidence type="ECO:0000256" key="2">
    <source>
        <dbReference type="ARBA" id="ARBA00022692"/>
    </source>
</evidence>
<feature type="compositionally biased region" description="Low complexity" evidence="5">
    <location>
        <begin position="146"/>
        <end position="217"/>
    </location>
</feature>
<gene>
    <name evidence="8" type="ORF">ASPCAL01582</name>
</gene>
<dbReference type="PANTHER" id="PTHR15549:SF34">
    <property type="entry name" value="MID2 DOMAIN-CONTAINING PROTEIN"/>
    <property type="match status" value="1"/>
</dbReference>
<feature type="transmembrane region" description="Helical" evidence="6">
    <location>
        <begin position="219"/>
        <end position="243"/>
    </location>
</feature>
<reference evidence="9" key="1">
    <citation type="journal article" date="2016" name="Genome Announc.">
        <title>Draft genome sequences of fungus Aspergillus calidoustus.</title>
        <authorList>
            <person name="Horn F."/>
            <person name="Linde J."/>
            <person name="Mattern D.J."/>
            <person name="Walther G."/>
            <person name="Guthke R."/>
            <person name="Scherlach K."/>
            <person name="Martin K."/>
            <person name="Brakhage A.A."/>
            <person name="Petzke L."/>
            <person name="Valiante V."/>
        </authorList>
    </citation>
    <scope>NUCLEOTIDE SEQUENCE [LARGE SCALE GENOMIC DNA]</scope>
    <source>
        <strain evidence="9">SF006504</strain>
    </source>
</reference>
<feature type="compositionally biased region" description="Low complexity" evidence="5">
    <location>
        <begin position="106"/>
        <end position="138"/>
    </location>
</feature>